<dbReference type="Gene3D" id="3.30.2000.40">
    <property type="entry name" value="Myoviridae tail sheath stabiliser"/>
    <property type="match status" value="1"/>
</dbReference>
<reference evidence="1" key="1">
    <citation type="submission" date="2020-04" db="EMBL/GenBank/DDBJ databases">
        <authorList>
            <person name="Chiriac C."/>
            <person name="Salcher M."/>
            <person name="Ghai R."/>
            <person name="Kavagutti S V."/>
        </authorList>
    </citation>
    <scope>NUCLEOTIDE SEQUENCE</scope>
</reference>
<evidence type="ECO:0000313" key="1">
    <source>
        <dbReference type="EMBL" id="CAB4140689.1"/>
    </source>
</evidence>
<proteinExistence type="predicted"/>
<gene>
    <name evidence="1" type="ORF">UFOVP395_53</name>
</gene>
<dbReference type="Pfam" id="PF16724">
    <property type="entry name" value="T4-gp15_tss"/>
    <property type="match status" value="1"/>
</dbReference>
<sequence length="279" mass="31740">MFSTTPFYFSSIRKYIILFGTLFNNIYISRINKDGKTTVVERVPITYGPKEKMLTRVTQDPNIDRQTATYPLPMMAFEMTGFDYDGSRKLQTVNRVVVVDPDRDANNKYQYVPVPYNIGFRLSILVKNAEDGNKIVEQILPYFTPDWTTSVHLIPEMNVTMDIPVILNRVDIEDVYEGSFKERRSLIWTLDFTMKGYIYGPVKTKKVIKFSNTEFFIVKGENITADNTIPVAAFIQIQPGLTANGQPTSNAALSIPVADIVATDDFGYVTTITERDYGQ</sequence>
<organism evidence="1">
    <name type="scientific">uncultured Caudovirales phage</name>
    <dbReference type="NCBI Taxonomy" id="2100421"/>
    <lineage>
        <taxon>Viruses</taxon>
        <taxon>Duplodnaviria</taxon>
        <taxon>Heunggongvirae</taxon>
        <taxon>Uroviricota</taxon>
        <taxon>Caudoviricetes</taxon>
        <taxon>Peduoviridae</taxon>
        <taxon>Maltschvirus</taxon>
        <taxon>Maltschvirus maltsch</taxon>
    </lineage>
</organism>
<protein>
    <submittedName>
        <fullName evidence="1">Tail sheath stabilizer and completion protein</fullName>
    </submittedName>
</protein>
<accession>A0A6J5MAG1</accession>
<dbReference type="EMBL" id="LR796380">
    <property type="protein sequence ID" value="CAB4140689.1"/>
    <property type="molecule type" value="Genomic_DNA"/>
</dbReference>
<dbReference type="InterPro" id="IPR038553">
    <property type="entry name" value="T4-gp15_tss_sf"/>
</dbReference>
<dbReference type="InterPro" id="IPR031997">
    <property type="entry name" value="T4-gp15_tss"/>
</dbReference>
<name>A0A6J5MAG1_9CAUD</name>